<dbReference type="Proteomes" id="UP001432322">
    <property type="component" value="Unassembled WGS sequence"/>
</dbReference>
<reference evidence="2" key="1">
    <citation type="submission" date="2023-10" db="EMBL/GenBank/DDBJ databases">
        <title>Genome assembly of Pristionchus species.</title>
        <authorList>
            <person name="Yoshida K."/>
            <person name="Sommer R.J."/>
        </authorList>
    </citation>
    <scope>NUCLEOTIDE SEQUENCE</scope>
    <source>
        <strain evidence="2">RS5133</strain>
    </source>
</reference>
<evidence type="ECO:0008006" key="4">
    <source>
        <dbReference type="Google" id="ProtNLM"/>
    </source>
</evidence>
<evidence type="ECO:0000256" key="1">
    <source>
        <dbReference type="SAM" id="SignalP"/>
    </source>
</evidence>
<accession>A0AAV5VP32</accession>
<feature type="non-terminal residue" evidence="2">
    <location>
        <position position="112"/>
    </location>
</feature>
<dbReference type="AlphaFoldDB" id="A0AAV5VP32"/>
<evidence type="ECO:0000313" key="2">
    <source>
        <dbReference type="EMBL" id="GMT21198.1"/>
    </source>
</evidence>
<dbReference type="EMBL" id="BTSY01000003">
    <property type="protein sequence ID" value="GMT21198.1"/>
    <property type="molecule type" value="Genomic_DNA"/>
</dbReference>
<comment type="caution">
    <text evidence="2">The sequence shown here is derived from an EMBL/GenBank/DDBJ whole genome shotgun (WGS) entry which is preliminary data.</text>
</comment>
<sequence length="112" mass="12168">ASVLWCSLSCCIIAVVDLYTMRHSPHRVPQRVCTCFCSRLCLTTWSRRFPALLNRWPHSSHSYFIAAMAAASAAGPCCSFRCSRCAFAVVNFASHWLQGNLPAATAAASAAV</sequence>
<gene>
    <name evidence="2" type="ORF">PFISCL1PPCAC_12495</name>
</gene>
<organism evidence="2 3">
    <name type="scientific">Pristionchus fissidentatus</name>
    <dbReference type="NCBI Taxonomy" id="1538716"/>
    <lineage>
        <taxon>Eukaryota</taxon>
        <taxon>Metazoa</taxon>
        <taxon>Ecdysozoa</taxon>
        <taxon>Nematoda</taxon>
        <taxon>Chromadorea</taxon>
        <taxon>Rhabditida</taxon>
        <taxon>Rhabditina</taxon>
        <taxon>Diplogasteromorpha</taxon>
        <taxon>Diplogasteroidea</taxon>
        <taxon>Neodiplogasteridae</taxon>
        <taxon>Pristionchus</taxon>
    </lineage>
</organism>
<feature type="non-terminal residue" evidence="2">
    <location>
        <position position="1"/>
    </location>
</feature>
<keyword evidence="1" id="KW-0732">Signal</keyword>
<name>A0AAV5VP32_9BILA</name>
<keyword evidence="3" id="KW-1185">Reference proteome</keyword>
<feature type="signal peptide" evidence="1">
    <location>
        <begin position="1"/>
        <end position="18"/>
    </location>
</feature>
<evidence type="ECO:0000313" key="3">
    <source>
        <dbReference type="Proteomes" id="UP001432322"/>
    </source>
</evidence>
<proteinExistence type="predicted"/>
<feature type="chain" id="PRO_5043349593" description="G protein-coupled receptor" evidence="1">
    <location>
        <begin position="19"/>
        <end position="112"/>
    </location>
</feature>
<protein>
    <recommendedName>
        <fullName evidence="4">G protein-coupled receptor</fullName>
    </recommendedName>
</protein>